<dbReference type="AlphaFoldDB" id="A0A1B9Y013"/>
<feature type="domain" description="DUF4131" evidence="8">
    <location>
        <begin position="36"/>
        <end position="188"/>
    </location>
</feature>
<dbReference type="STRING" id="447689.BA195_00180"/>
<evidence type="ECO:0000313" key="10">
    <source>
        <dbReference type="Proteomes" id="UP000093186"/>
    </source>
</evidence>
<evidence type="ECO:0000313" key="9">
    <source>
        <dbReference type="EMBL" id="OCK43158.1"/>
    </source>
</evidence>
<dbReference type="Pfam" id="PF03772">
    <property type="entry name" value="Competence"/>
    <property type="match status" value="1"/>
</dbReference>
<keyword evidence="4 6" id="KW-1133">Transmembrane helix</keyword>
<feature type="transmembrane region" description="Helical" evidence="6">
    <location>
        <begin position="281"/>
        <end position="301"/>
    </location>
</feature>
<gene>
    <name evidence="9" type="ORF">BA195_00180</name>
</gene>
<feature type="transmembrane region" description="Helical" evidence="6">
    <location>
        <begin position="504"/>
        <end position="521"/>
    </location>
</feature>
<comment type="caution">
    <text evidence="9">The sequence shown here is derived from an EMBL/GenBank/DDBJ whole genome shotgun (WGS) entry which is preliminary data.</text>
</comment>
<feature type="transmembrane region" description="Helical" evidence="6">
    <location>
        <begin position="384"/>
        <end position="406"/>
    </location>
</feature>
<dbReference type="OrthoDB" id="9761531at2"/>
<feature type="transmembrane region" description="Helical" evidence="6">
    <location>
        <begin position="307"/>
        <end position="324"/>
    </location>
</feature>
<dbReference type="Proteomes" id="UP000093186">
    <property type="component" value="Unassembled WGS sequence"/>
</dbReference>
<feature type="transmembrane region" description="Helical" evidence="6">
    <location>
        <begin position="478"/>
        <end position="498"/>
    </location>
</feature>
<dbReference type="NCBIfam" id="TIGR00360">
    <property type="entry name" value="ComEC_N-term"/>
    <property type="match status" value="1"/>
</dbReference>
<evidence type="ECO:0000259" key="7">
    <source>
        <dbReference type="Pfam" id="PF03772"/>
    </source>
</evidence>
<evidence type="ECO:0000256" key="5">
    <source>
        <dbReference type="ARBA" id="ARBA00023136"/>
    </source>
</evidence>
<dbReference type="PANTHER" id="PTHR30619:SF1">
    <property type="entry name" value="RECOMBINATION PROTEIN 2"/>
    <property type="match status" value="1"/>
</dbReference>
<keyword evidence="10" id="KW-1185">Reference proteome</keyword>
<dbReference type="RefSeq" id="WP_068701224.1">
    <property type="nucleotide sequence ID" value="NZ_MAKX01000001.1"/>
</dbReference>
<feature type="transmembrane region" description="Helical" evidence="6">
    <location>
        <begin position="336"/>
        <end position="364"/>
    </location>
</feature>
<feature type="transmembrane region" description="Helical" evidence="6">
    <location>
        <begin position="7"/>
        <end position="25"/>
    </location>
</feature>
<name>A0A1B9Y013_9FLAO</name>
<proteinExistence type="predicted"/>
<feature type="transmembrane region" description="Helical" evidence="6">
    <location>
        <begin position="246"/>
        <end position="269"/>
    </location>
</feature>
<feature type="domain" description="ComEC/Rec2-related protein" evidence="7">
    <location>
        <begin position="230"/>
        <end position="494"/>
    </location>
</feature>
<feature type="transmembrane region" description="Helical" evidence="6">
    <location>
        <begin position="59"/>
        <end position="77"/>
    </location>
</feature>
<feature type="transmembrane region" description="Helical" evidence="6">
    <location>
        <begin position="418"/>
        <end position="440"/>
    </location>
</feature>
<evidence type="ECO:0000256" key="2">
    <source>
        <dbReference type="ARBA" id="ARBA00022475"/>
    </source>
</evidence>
<dbReference type="InterPro" id="IPR052159">
    <property type="entry name" value="Competence_DNA_uptake"/>
</dbReference>
<dbReference type="Pfam" id="PF13567">
    <property type="entry name" value="DUF4131"/>
    <property type="match status" value="1"/>
</dbReference>
<feature type="transmembrane region" description="Helical" evidence="6">
    <location>
        <begin position="31"/>
        <end position="50"/>
    </location>
</feature>
<keyword evidence="2" id="KW-1003">Cell membrane</keyword>
<dbReference type="GO" id="GO:0005886">
    <property type="term" value="C:plasma membrane"/>
    <property type="evidence" value="ECO:0007669"/>
    <property type="project" value="UniProtKB-SubCell"/>
</dbReference>
<evidence type="ECO:0000256" key="6">
    <source>
        <dbReference type="SAM" id="Phobius"/>
    </source>
</evidence>
<protein>
    <submittedName>
        <fullName evidence="9">Competence protein</fullName>
    </submittedName>
</protein>
<organism evidence="9 10">
    <name type="scientific">Tenacibaculum soleae</name>
    <dbReference type="NCBI Taxonomy" id="447689"/>
    <lineage>
        <taxon>Bacteria</taxon>
        <taxon>Pseudomonadati</taxon>
        <taxon>Bacteroidota</taxon>
        <taxon>Flavobacteriia</taxon>
        <taxon>Flavobacteriales</taxon>
        <taxon>Flavobacteriaceae</taxon>
        <taxon>Tenacibaculum</taxon>
    </lineage>
</organism>
<evidence type="ECO:0000256" key="4">
    <source>
        <dbReference type="ARBA" id="ARBA00022989"/>
    </source>
</evidence>
<evidence type="ECO:0000259" key="8">
    <source>
        <dbReference type="Pfam" id="PF13567"/>
    </source>
</evidence>
<dbReference type="PANTHER" id="PTHR30619">
    <property type="entry name" value="DNA INTERNALIZATION/COMPETENCE PROTEIN COMEC/REC2"/>
    <property type="match status" value="1"/>
</dbReference>
<keyword evidence="3 6" id="KW-0812">Transmembrane</keyword>
<dbReference type="InterPro" id="IPR025405">
    <property type="entry name" value="DUF4131"/>
</dbReference>
<comment type="subcellular location">
    <subcellularLocation>
        <location evidence="1">Cell membrane</location>
        <topology evidence="1">Multi-pass membrane protein</topology>
    </subcellularLocation>
</comment>
<accession>A0A1B9Y013</accession>
<evidence type="ECO:0000256" key="1">
    <source>
        <dbReference type="ARBA" id="ARBA00004651"/>
    </source>
</evidence>
<sequence length="675" mass="78509">MKKLIEYLPFQFLICLIIGIILQYYNRIWYYDFNYLIACTLLFLLFLYVLKRKKFRKLFSINALFFFIIIGISSVFIHNPKNYNDYYQYHISNNSTAIVSIHKVLKSDNYNHKFIADVTQVDSKKTSGSILINLKKDSVSTTLTIDDRIFLKPDFKNLTAPLNLHQFNYKKYLDKQYIYQQIFIHKKEYKVLQKETVSLYGLSAQFRNKIQTSLKRYSFTKDQLSVINALLLGQRQDISKNLLESYINAGAVHILAISGLHIGIILLLLSSLFKPLERLKYGATIKAILVVILLWMFAFIAGLSASVVRAVTMFTFIAFGASFKKKRIVEHSLISSMFLLLLVKPMFLFDVGFQLSYLAVFGIIWIQPLLYKLYKPKLWLLDKVWSLLTVSVAAQVGILPVSLYYFHQFPGLFIISNLLIIPFLGGILIGGILVILFALLNLLPQFLVDVYGFVISLMNKIVDGIANQETFLWQEISMSFYEMICWYFIIIFTYQFILVRKAKQLLFLFTSIVIIQTVFIFEKRDRQQKQEFIVFNRSRKNILAKRNGNQLCVFHNLDSLKITANKAIIDYQINENVRSKFTNKIPNYFKFNSDEIIIIDSLGVYNIGTKNPIVILQHSPKINLTRLINILKPKQIVADGSNYKSYINQWKVTCRKQKIPFHHTGQNGAYILFKN</sequence>
<keyword evidence="5 6" id="KW-0472">Membrane</keyword>
<dbReference type="InterPro" id="IPR004477">
    <property type="entry name" value="ComEC_N"/>
</dbReference>
<dbReference type="EMBL" id="MAKX01000001">
    <property type="protein sequence ID" value="OCK43158.1"/>
    <property type="molecule type" value="Genomic_DNA"/>
</dbReference>
<reference evidence="9 10" key="1">
    <citation type="submission" date="2016-06" db="EMBL/GenBank/DDBJ databases">
        <title>Draft Genome Sequence of Tenacibaculum soleae UCD-KL19.</title>
        <authorList>
            <person name="Eisen J.A."/>
            <person name="Coil D.A."/>
            <person name="Lujan K.M."/>
        </authorList>
    </citation>
    <scope>NUCLEOTIDE SEQUENCE [LARGE SCALE GENOMIC DNA]</scope>
    <source>
        <strain evidence="9 10">UCD-KL19</strain>
    </source>
</reference>
<evidence type="ECO:0000256" key="3">
    <source>
        <dbReference type="ARBA" id="ARBA00022692"/>
    </source>
</evidence>